<organism evidence="1 2">
    <name type="scientific">Thermogutta terrifontis</name>
    <dbReference type="NCBI Taxonomy" id="1331910"/>
    <lineage>
        <taxon>Bacteria</taxon>
        <taxon>Pseudomonadati</taxon>
        <taxon>Planctomycetota</taxon>
        <taxon>Planctomycetia</taxon>
        <taxon>Pirellulales</taxon>
        <taxon>Thermoguttaceae</taxon>
        <taxon>Thermogutta</taxon>
    </lineage>
</organism>
<dbReference type="Proteomes" id="UP000215086">
    <property type="component" value="Chromosome"/>
</dbReference>
<dbReference type="AlphaFoldDB" id="A0A286RLC1"/>
<gene>
    <name evidence="1" type="ORF">THTE_4174</name>
</gene>
<reference evidence="1 2" key="1">
    <citation type="journal article" name="Front. Microbiol.">
        <title>Sugar Metabolism of the First Thermophilic Planctomycete Thermogutta terrifontis: Comparative Genomic and Transcriptomic Approaches.</title>
        <authorList>
            <person name="Elcheninov A.G."/>
            <person name="Menzel P."/>
            <person name="Gudbergsdottir S.R."/>
            <person name="Slesarev A.I."/>
            <person name="Kadnikov V.V."/>
            <person name="Krogh A."/>
            <person name="Bonch-Osmolovskaya E.A."/>
            <person name="Peng X."/>
            <person name="Kublanov I.V."/>
        </authorList>
    </citation>
    <scope>NUCLEOTIDE SEQUENCE [LARGE SCALE GENOMIC DNA]</scope>
    <source>
        <strain evidence="1 2">R1</strain>
    </source>
</reference>
<protein>
    <submittedName>
        <fullName evidence="1">Uncharacterized protein</fullName>
    </submittedName>
</protein>
<accession>A0A286RLC1</accession>
<sequence>MSDVRPDVGAIHEFPLPEFGGAVLHAAWERFIKPRKKMHE</sequence>
<dbReference type="KEGG" id="ttf:THTE_4174"/>
<evidence type="ECO:0000313" key="1">
    <source>
        <dbReference type="EMBL" id="ASV76775.1"/>
    </source>
</evidence>
<proteinExistence type="predicted"/>
<dbReference type="EMBL" id="CP018477">
    <property type="protein sequence ID" value="ASV76775.1"/>
    <property type="molecule type" value="Genomic_DNA"/>
</dbReference>
<name>A0A286RLC1_9BACT</name>
<keyword evidence="2" id="KW-1185">Reference proteome</keyword>
<evidence type="ECO:0000313" key="2">
    <source>
        <dbReference type="Proteomes" id="UP000215086"/>
    </source>
</evidence>